<evidence type="ECO:0000259" key="1">
    <source>
        <dbReference type="PROSITE" id="PS50106"/>
    </source>
</evidence>
<dbReference type="SUPFAM" id="SSF50156">
    <property type="entry name" value="PDZ domain-like"/>
    <property type="match status" value="1"/>
</dbReference>
<dbReference type="InterPro" id="IPR041613">
    <property type="entry name" value="Pept_S41_N"/>
</dbReference>
<dbReference type="PANTHER" id="PTHR32060:SF30">
    <property type="entry name" value="CARBOXY-TERMINAL PROCESSING PROTEASE CTPA"/>
    <property type="match status" value="1"/>
</dbReference>
<gene>
    <name evidence="2" type="ORF">ACFOOI_10385</name>
</gene>
<accession>A0ABV7YXL8</accession>
<feature type="domain" description="PDZ" evidence="1">
    <location>
        <begin position="98"/>
        <end position="178"/>
    </location>
</feature>
<dbReference type="PROSITE" id="PS50106">
    <property type="entry name" value="PDZ"/>
    <property type="match status" value="1"/>
</dbReference>
<comment type="caution">
    <text evidence="2">The sequence shown here is derived from an EMBL/GenBank/DDBJ whole genome shotgun (WGS) entry which is preliminary data.</text>
</comment>
<dbReference type="RefSeq" id="WP_379837731.1">
    <property type="nucleotide sequence ID" value="NZ_JBHRYQ010000001.1"/>
</dbReference>
<proteinExistence type="predicted"/>
<dbReference type="PANTHER" id="PTHR32060">
    <property type="entry name" value="TAIL-SPECIFIC PROTEASE"/>
    <property type="match status" value="1"/>
</dbReference>
<dbReference type="InterPro" id="IPR036034">
    <property type="entry name" value="PDZ_sf"/>
</dbReference>
<evidence type="ECO:0000313" key="3">
    <source>
        <dbReference type="Proteomes" id="UP001595616"/>
    </source>
</evidence>
<sequence length="454" mass="50883">MRHILLFLFIGTSIFFSCKKTITEPTDPTSPTKDSTVTVVPPVITPAKYEKEDTWIYQQMKKYYLWESQMPEEKNTNKNLAPEDYYRSILIKVGDFDRVSIMKLKADELIGQLSGNQNSYGFKYIKYQADPTSPNIKLAVSLVFKDSPAQKAGIERGDIIDKINNTSLTVSNVDALLELNAATFEVSHVNSSGKAEPSLKVNLQKVLFQQNPIPHFSLHQVGTKKVGYLVYTQFQPLFDNDLRNAFLLFKLQKIDEFILDLRFNPGGFTPSAEVLGSLIVPNLKPGSEMFHGICNASQTSKPYNPTDPSTYRGFVAEANNINLPRIYILTSHATSSSAELVINSLKPFMEVILVGDNTYGKNVISTVITDETGVQPFGLLPAWCQIFNIKGESNYGTKDGFIPNKKVLDDVMPLRPFGHPEETYFKAAMDLIAKNYGLRKMADDGNFKKVKIVD</sequence>
<dbReference type="Pfam" id="PF17820">
    <property type="entry name" value="PDZ_6"/>
    <property type="match status" value="1"/>
</dbReference>
<dbReference type="Gene3D" id="3.30.750.170">
    <property type="match status" value="1"/>
</dbReference>
<dbReference type="SMART" id="SM00245">
    <property type="entry name" value="TSPc"/>
    <property type="match status" value="1"/>
</dbReference>
<name>A0ABV7YXL8_9BACT</name>
<dbReference type="EMBL" id="JBHRYQ010000001">
    <property type="protein sequence ID" value="MFC3811062.1"/>
    <property type="molecule type" value="Genomic_DNA"/>
</dbReference>
<reference evidence="3" key="1">
    <citation type="journal article" date="2019" name="Int. J. Syst. Evol. Microbiol.">
        <title>The Global Catalogue of Microorganisms (GCM) 10K type strain sequencing project: providing services to taxonomists for standard genome sequencing and annotation.</title>
        <authorList>
            <consortium name="The Broad Institute Genomics Platform"/>
            <consortium name="The Broad Institute Genome Sequencing Center for Infectious Disease"/>
            <person name="Wu L."/>
            <person name="Ma J."/>
        </authorList>
    </citation>
    <scope>NUCLEOTIDE SEQUENCE [LARGE SCALE GENOMIC DNA]</scope>
    <source>
        <strain evidence="3">CECT 7956</strain>
    </source>
</reference>
<dbReference type="SUPFAM" id="SSF52096">
    <property type="entry name" value="ClpP/crotonase"/>
    <property type="match status" value="1"/>
</dbReference>
<dbReference type="InterPro" id="IPR001478">
    <property type="entry name" value="PDZ"/>
</dbReference>
<keyword evidence="3" id="KW-1185">Reference proteome</keyword>
<dbReference type="InterPro" id="IPR005151">
    <property type="entry name" value="Tail-specific_protease"/>
</dbReference>
<dbReference type="CDD" id="cd07561">
    <property type="entry name" value="Peptidase_S41_CPP_like"/>
    <property type="match status" value="1"/>
</dbReference>
<dbReference type="SMART" id="SM00228">
    <property type="entry name" value="PDZ"/>
    <property type="match status" value="1"/>
</dbReference>
<dbReference type="Gene3D" id="3.90.226.10">
    <property type="entry name" value="2-enoyl-CoA Hydratase, Chain A, domain 1"/>
    <property type="match status" value="1"/>
</dbReference>
<dbReference type="InterPro" id="IPR029045">
    <property type="entry name" value="ClpP/crotonase-like_dom_sf"/>
</dbReference>
<dbReference type="PROSITE" id="PS51257">
    <property type="entry name" value="PROKAR_LIPOPROTEIN"/>
    <property type="match status" value="1"/>
</dbReference>
<organism evidence="2 3">
    <name type="scientific">Lacihabitans lacunae</name>
    <dbReference type="NCBI Taxonomy" id="1028214"/>
    <lineage>
        <taxon>Bacteria</taxon>
        <taxon>Pseudomonadati</taxon>
        <taxon>Bacteroidota</taxon>
        <taxon>Cytophagia</taxon>
        <taxon>Cytophagales</taxon>
        <taxon>Leadbetterellaceae</taxon>
        <taxon>Lacihabitans</taxon>
    </lineage>
</organism>
<dbReference type="Gene3D" id="2.30.42.10">
    <property type="match status" value="1"/>
</dbReference>
<dbReference type="Proteomes" id="UP001595616">
    <property type="component" value="Unassembled WGS sequence"/>
</dbReference>
<dbReference type="Pfam" id="PF18294">
    <property type="entry name" value="Pept_S41_N"/>
    <property type="match status" value="1"/>
</dbReference>
<dbReference type="Pfam" id="PF03572">
    <property type="entry name" value="Peptidase_S41"/>
    <property type="match status" value="1"/>
</dbReference>
<evidence type="ECO:0000313" key="2">
    <source>
        <dbReference type="EMBL" id="MFC3811062.1"/>
    </source>
</evidence>
<dbReference type="InterPro" id="IPR041489">
    <property type="entry name" value="PDZ_6"/>
</dbReference>
<protein>
    <submittedName>
        <fullName evidence="2">S41 family peptidase</fullName>
    </submittedName>
</protein>